<evidence type="ECO:0000259" key="10">
    <source>
        <dbReference type="PROSITE" id="PS50261"/>
    </source>
</evidence>
<dbReference type="FunFam" id="3.40.640.10:FF:000030">
    <property type="entry name" value="Low-specificity L-threonine aldolase"/>
    <property type="match status" value="1"/>
</dbReference>
<dbReference type="InterPro" id="IPR017981">
    <property type="entry name" value="GPCR_2-like_7TM"/>
</dbReference>
<dbReference type="NCBIfam" id="NF041359">
    <property type="entry name" value="GntG_guanitoxin"/>
    <property type="match status" value="1"/>
</dbReference>
<feature type="transmembrane region" description="Helical" evidence="9">
    <location>
        <begin position="946"/>
        <end position="968"/>
    </location>
</feature>
<dbReference type="PANTHER" id="PTHR48097">
    <property type="entry name" value="L-THREONINE ALDOLASE-RELATED"/>
    <property type="match status" value="1"/>
</dbReference>
<keyword evidence="6 9" id="KW-1133">Transmembrane helix</keyword>
<gene>
    <name evidence="11" type="ORF">NMOB1V02_LOCUS3124</name>
</gene>
<dbReference type="Gene3D" id="3.40.640.10">
    <property type="entry name" value="Type I PLP-dependent aspartate aminotransferase-like (Major domain)"/>
    <property type="match status" value="1"/>
</dbReference>
<dbReference type="EMBL" id="CAJPEX010000397">
    <property type="protein sequence ID" value="CAG0915477.1"/>
    <property type="molecule type" value="Genomic_DNA"/>
</dbReference>
<evidence type="ECO:0000256" key="6">
    <source>
        <dbReference type="ARBA" id="ARBA00022989"/>
    </source>
</evidence>
<dbReference type="InterPro" id="IPR015422">
    <property type="entry name" value="PyrdxlP-dep_Trfase_small"/>
</dbReference>
<dbReference type="Gene3D" id="1.20.1070.10">
    <property type="entry name" value="Rhodopsin 7-helix transmembrane proteins"/>
    <property type="match status" value="1"/>
</dbReference>
<dbReference type="InterPro" id="IPR015424">
    <property type="entry name" value="PyrdxlP-dep_Trfase"/>
</dbReference>
<dbReference type="AlphaFoldDB" id="A0A7R9BIY2"/>
<dbReference type="CDD" id="cd06502">
    <property type="entry name" value="TA_like"/>
    <property type="match status" value="1"/>
</dbReference>
<dbReference type="OrthoDB" id="10261951at2759"/>
<dbReference type="GO" id="GO:0016020">
    <property type="term" value="C:membrane"/>
    <property type="evidence" value="ECO:0007669"/>
    <property type="project" value="UniProtKB-SubCell"/>
</dbReference>
<dbReference type="Pfam" id="PF01212">
    <property type="entry name" value="Beta_elim_lyase"/>
    <property type="match status" value="1"/>
</dbReference>
<evidence type="ECO:0000256" key="7">
    <source>
        <dbReference type="ARBA" id="ARBA00023136"/>
    </source>
</evidence>
<keyword evidence="4 9" id="KW-0812">Transmembrane</keyword>
<evidence type="ECO:0000256" key="2">
    <source>
        <dbReference type="ARBA" id="ARBA00004141"/>
    </source>
</evidence>
<dbReference type="InterPro" id="IPR023603">
    <property type="entry name" value="Low_specificity_L-TA-like"/>
</dbReference>
<dbReference type="EMBL" id="OA882434">
    <property type="protein sequence ID" value="CAD7275325.1"/>
    <property type="molecule type" value="Genomic_DNA"/>
</dbReference>
<dbReference type="GO" id="GO:0006567">
    <property type="term" value="P:L-threonine catabolic process"/>
    <property type="evidence" value="ECO:0007669"/>
    <property type="project" value="TreeGrafter"/>
</dbReference>
<protein>
    <recommendedName>
        <fullName evidence="10">G-protein coupled receptors family 2 profile 2 domain-containing protein</fullName>
    </recommendedName>
</protein>
<sequence>MIGIVGKSFRGIAVKLPWFSTSSNSRKMLIDLRSDTVTRPSQVMRQRIAEAEVGDDVFGDDPTIKKLEGRVAEILGMEAGLYVPSGTMGNLLAVMTHCCSRGAEVILGDKSHIYLYEQGGYAQLGGVSCKAMKTLPNGTFSLEEFEANISEDDLHCATTKLVCIENTCNYVGGRALPLDWIDALVASAEKRKVPVHVDGARLFNAAVSSGVPASRLLRGCASCNICLSKGLGAPIGSVLVGGADFIARARRTRKAVGGAMRQVGILGAAGLVALDNVQRLHEDHENAKIFANGLVQLKCKKIEIDPSLLDSNIGLFKLNGITPTDFCRRLEEVTEEESDVLGEEIKVLMGPWDVDTVRFCNVFEYDNIEEIVDCYTCDGIQPRREMCCLGGKLATFHLYAPEYFLPACVTEYENGTITARRATELPLFKAELMNSCEDGESLCYCDSPGCNNDANCDSFITSSTSTTEAIPTTEDIVTTQDPPTEPPAGLQCPKRNDVVLAAKKYNLKPTEPGQVFSTRCKTRFPNGEHTGSDDGFSDWQCLESSVWDLETPNFSDCWDVNYTMHENNLWSMNGSVAEMVQVLRHLTTDLDEQQNTTVGGDVIRAASFAGSALKLWTSLPGTNITFRDEESFLREYVRIFDQMGDMTVGWRTCGGNAANVELLRGIIGDIFTAAFSMNDDVFWNEDSHELQFSFIKLVTSALPKGSSIGASQSKPFKYRDSSLIVQLTNDDASNVDIRLTVVGVQKLHQFIQPMIRKPTRDDGDNATSWSAVSIAMGAQVDPGRSLVSENSTISVRLRTICTSLPSDTSARCFGMENSEDSGQWTDEFCEVEDVDSAFLTCKCKINKVLMVMAAVPGRPEDHCIITSDVLKDLDAVVIPGYAVAGTLCILTCFVVLFKHPAIFKCCKLTRTNFLFCYGLLMFAMLLGTKVGDKDSVACSVTGGVAFYLLLASVSWLLMESMCVSLLLIPAMEFCEGMLNISSGRRMLSISLLCYGLPAVWIGITAVATKVDEFKTPEYCFLDLHTASVWSLIVHHTLAYLIMMIVGLVTMIRKRRAKQWECAVAANSRATTVDPINFLNRAAFQSMFLALFTLVSWMCACYYLSKGSKAAAVAFTVFNCAEGILLAVFCLLEFRKTRSSPTLEQMVNEMRNDPSGLDGSGETLRASQDGTAACSNHMMNNAHMIPRAQVQSLRQRNTNSAIPFDGESQSQLNDRNYYIPDSPIDEHVIMERRL</sequence>
<feature type="transmembrane region" description="Helical" evidence="9">
    <location>
        <begin position="989"/>
        <end position="1008"/>
    </location>
</feature>
<evidence type="ECO:0000313" key="12">
    <source>
        <dbReference type="Proteomes" id="UP000678499"/>
    </source>
</evidence>
<dbReference type="Gene3D" id="3.90.1150.10">
    <property type="entry name" value="Aspartate Aminotransferase, domain 1"/>
    <property type="match status" value="1"/>
</dbReference>
<accession>A0A7R9BIY2</accession>
<dbReference type="InterPro" id="IPR015421">
    <property type="entry name" value="PyrdxlP-dep_Trfase_major"/>
</dbReference>
<name>A0A7R9BIY2_9CRUS</name>
<reference evidence="11" key="1">
    <citation type="submission" date="2020-11" db="EMBL/GenBank/DDBJ databases">
        <authorList>
            <person name="Tran Van P."/>
        </authorList>
    </citation>
    <scope>NUCLEOTIDE SEQUENCE</scope>
</reference>
<dbReference type="InterPro" id="IPR001597">
    <property type="entry name" value="ArAA_b-elim_lyase/Thr_aldolase"/>
</dbReference>
<evidence type="ECO:0000256" key="8">
    <source>
        <dbReference type="ARBA" id="ARBA00023239"/>
    </source>
</evidence>
<comment type="cofactor">
    <cofactor evidence="1">
        <name>pyridoxal 5'-phosphate</name>
        <dbReference type="ChEBI" id="CHEBI:597326"/>
    </cofactor>
</comment>
<comment type="similarity">
    <text evidence="3">Belongs to the threonine aldolase family.</text>
</comment>
<keyword evidence="7 9" id="KW-0472">Membrane</keyword>
<dbReference type="Gene3D" id="2.60.220.50">
    <property type="match status" value="1"/>
</dbReference>
<dbReference type="PANTHER" id="PTHR48097:SF9">
    <property type="entry name" value="L-THREONINE ALDOLASE"/>
    <property type="match status" value="1"/>
</dbReference>
<feature type="transmembrane region" description="Helical" evidence="9">
    <location>
        <begin position="1110"/>
        <end position="1131"/>
    </location>
</feature>
<dbReference type="GO" id="GO:0004888">
    <property type="term" value="F:transmembrane signaling receptor activity"/>
    <property type="evidence" value="ECO:0007669"/>
    <property type="project" value="InterPro"/>
</dbReference>
<proteinExistence type="inferred from homology"/>
<keyword evidence="5" id="KW-0663">Pyridoxal phosphate</keyword>
<dbReference type="GO" id="GO:0006545">
    <property type="term" value="P:glycine biosynthetic process"/>
    <property type="evidence" value="ECO:0007669"/>
    <property type="project" value="TreeGrafter"/>
</dbReference>
<feature type="transmembrane region" description="Helical" evidence="9">
    <location>
        <begin position="1028"/>
        <end position="1048"/>
    </location>
</feature>
<evidence type="ECO:0000256" key="3">
    <source>
        <dbReference type="ARBA" id="ARBA00006966"/>
    </source>
</evidence>
<feature type="domain" description="G-protein coupled receptors family 2 profile 2" evidence="10">
    <location>
        <begin position="873"/>
        <end position="1133"/>
    </location>
</feature>
<dbReference type="Pfam" id="PF00002">
    <property type="entry name" value="7tm_2"/>
    <property type="match status" value="1"/>
</dbReference>
<keyword evidence="8" id="KW-0456">Lyase</keyword>
<dbReference type="SUPFAM" id="SSF53383">
    <property type="entry name" value="PLP-dependent transferases"/>
    <property type="match status" value="1"/>
</dbReference>
<feature type="transmembrane region" description="Helical" evidence="9">
    <location>
        <begin position="909"/>
        <end position="926"/>
    </location>
</feature>
<feature type="transmembrane region" description="Helical" evidence="9">
    <location>
        <begin position="876"/>
        <end position="897"/>
    </location>
</feature>
<dbReference type="PROSITE" id="PS50261">
    <property type="entry name" value="G_PROTEIN_RECEP_F2_4"/>
    <property type="match status" value="1"/>
</dbReference>
<dbReference type="InterPro" id="IPR046338">
    <property type="entry name" value="GAIN_dom_sf"/>
</dbReference>
<evidence type="ECO:0000256" key="1">
    <source>
        <dbReference type="ARBA" id="ARBA00001933"/>
    </source>
</evidence>
<comment type="subcellular location">
    <subcellularLocation>
        <location evidence="2">Membrane</location>
        <topology evidence="2">Multi-pass membrane protein</topology>
    </subcellularLocation>
</comment>
<evidence type="ECO:0000256" key="4">
    <source>
        <dbReference type="ARBA" id="ARBA00022692"/>
    </source>
</evidence>
<dbReference type="InterPro" id="IPR000832">
    <property type="entry name" value="GPCR_2_secretin-like"/>
</dbReference>
<organism evidence="11">
    <name type="scientific">Notodromas monacha</name>
    <dbReference type="NCBI Taxonomy" id="399045"/>
    <lineage>
        <taxon>Eukaryota</taxon>
        <taxon>Metazoa</taxon>
        <taxon>Ecdysozoa</taxon>
        <taxon>Arthropoda</taxon>
        <taxon>Crustacea</taxon>
        <taxon>Oligostraca</taxon>
        <taxon>Ostracoda</taxon>
        <taxon>Podocopa</taxon>
        <taxon>Podocopida</taxon>
        <taxon>Cypridocopina</taxon>
        <taxon>Cypridoidea</taxon>
        <taxon>Cyprididae</taxon>
        <taxon>Notodromas</taxon>
    </lineage>
</organism>
<dbReference type="Proteomes" id="UP000678499">
    <property type="component" value="Unassembled WGS sequence"/>
</dbReference>
<evidence type="ECO:0000256" key="9">
    <source>
        <dbReference type="SAM" id="Phobius"/>
    </source>
</evidence>
<dbReference type="GO" id="GO:0007166">
    <property type="term" value="P:cell surface receptor signaling pathway"/>
    <property type="evidence" value="ECO:0007669"/>
    <property type="project" value="InterPro"/>
</dbReference>
<keyword evidence="12" id="KW-1185">Reference proteome</keyword>
<dbReference type="GO" id="GO:0008732">
    <property type="term" value="F:L-allo-threonine aldolase activity"/>
    <property type="evidence" value="ECO:0007669"/>
    <property type="project" value="TreeGrafter"/>
</dbReference>
<feature type="transmembrane region" description="Helical" evidence="9">
    <location>
        <begin position="1086"/>
        <end position="1104"/>
    </location>
</feature>
<dbReference type="GO" id="GO:0005829">
    <property type="term" value="C:cytosol"/>
    <property type="evidence" value="ECO:0007669"/>
    <property type="project" value="TreeGrafter"/>
</dbReference>
<evidence type="ECO:0000256" key="5">
    <source>
        <dbReference type="ARBA" id="ARBA00022898"/>
    </source>
</evidence>
<evidence type="ECO:0000313" key="11">
    <source>
        <dbReference type="EMBL" id="CAD7275325.1"/>
    </source>
</evidence>